<dbReference type="Pfam" id="PF21089">
    <property type="entry name" value="PKS_DH_N"/>
    <property type="match status" value="1"/>
</dbReference>
<proteinExistence type="predicted"/>
<dbReference type="InterPro" id="IPR014043">
    <property type="entry name" value="Acyl_transferase_dom"/>
</dbReference>
<evidence type="ECO:0000256" key="5">
    <source>
        <dbReference type="ARBA" id="ARBA00023268"/>
    </source>
</evidence>
<dbReference type="Pfam" id="PF08659">
    <property type="entry name" value="KR"/>
    <property type="match status" value="1"/>
</dbReference>
<dbReference type="InterPro" id="IPR006162">
    <property type="entry name" value="Ppantetheine_attach_site"/>
</dbReference>
<dbReference type="InterPro" id="IPR009081">
    <property type="entry name" value="PP-bd_ACP"/>
</dbReference>
<evidence type="ECO:0000256" key="3">
    <source>
        <dbReference type="ARBA" id="ARBA00022679"/>
    </source>
</evidence>
<dbReference type="SUPFAM" id="SSF52151">
    <property type="entry name" value="FabD/lysophospholipase-like"/>
    <property type="match status" value="1"/>
</dbReference>
<dbReference type="InterPro" id="IPR013968">
    <property type="entry name" value="PKS_KR"/>
</dbReference>
<feature type="active site" description="Proton donor; for dehydratase activity" evidence="6">
    <location>
        <position position="1125"/>
    </location>
</feature>
<dbReference type="InterPro" id="IPR016035">
    <property type="entry name" value="Acyl_Trfase/lysoPLipase"/>
</dbReference>
<dbReference type="SUPFAM" id="SSF53901">
    <property type="entry name" value="Thiolase-like"/>
    <property type="match status" value="2"/>
</dbReference>
<dbReference type="PANTHER" id="PTHR43775:SF29">
    <property type="entry name" value="ASPERFURANONE POLYKETIDE SYNTHASE AFOG-RELATED"/>
    <property type="match status" value="1"/>
</dbReference>
<dbReference type="InterPro" id="IPR036291">
    <property type="entry name" value="NAD(P)-bd_dom_sf"/>
</dbReference>
<comment type="caution">
    <text evidence="10">The sequence shown here is derived from an EMBL/GenBank/DDBJ whole genome shotgun (WGS) entry which is preliminary data.</text>
</comment>
<evidence type="ECO:0000313" key="11">
    <source>
        <dbReference type="Proteomes" id="UP001338125"/>
    </source>
</evidence>
<dbReference type="Gene3D" id="3.30.70.3290">
    <property type="match status" value="1"/>
</dbReference>
<dbReference type="Pfam" id="PF23297">
    <property type="entry name" value="ACP_SdgA_C"/>
    <property type="match status" value="1"/>
</dbReference>
<accession>A0ABR0SGT5</accession>
<feature type="region of interest" description="C-terminal hotdog fold" evidence="6">
    <location>
        <begin position="1063"/>
        <end position="1214"/>
    </location>
</feature>
<dbReference type="InterPro" id="IPR020841">
    <property type="entry name" value="PKS_Beta-ketoAc_synthase_dom"/>
</dbReference>
<dbReference type="SUPFAM" id="SSF47336">
    <property type="entry name" value="ACP-like"/>
    <property type="match status" value="1"/>
</dbReference>
<protein>
    <submittedName>
        <fullName evidence="10">Highly reducing polyketide synthase ZEA2</fullName>
    </submittedName>
</protein>
<dbReference type="Pfam" id="PF08240">
    <property type="entry name" value="ADH_N"/>
    <property type="match status" value="1"/>
</dbReference>
<dbReference type="InterPro" id="IPR020843">
    <property type="entry name" value="ER"/>
</dbReference>
<evidence type="ECO:0000313" key="10">
    <source>
        <dbReference type="EMBL" id="KAK5991368.1"/>
    </source>
</evidence>
<dbReference type="InterPro" id="IPR011032">
    <property type="entry name" value="GroES-like_sf"/>
</dbReference>
<feature type="domain" description="Ketosynthase family 3 (KS3)" evidence="8">
    <location>
        <begin position="6"/>
        <end position="403"/>
    </location>
</feature>
<dbReference type="InterPro" id="IPR014030">
    <property type="entry name" value="Ketoacyl_synth_N"/>
</dbReference>
<dbReference type="InterPro" id="IPR050091">
    <property type="entry name" value="PKS_NRPS_Biosynth_Enz"/>
</dbReference>
<evidence type="ECO:0000259" key="7">
    <source>
        <dbReference type="PROSITE" id="PS50075"/>
    </source>
</evidence>
<dbReference type="Pfam" id="PF13602">
    <property type="entry name" value="ADH_zinc_N_2"/>
    <property type="match status" value="1"/>
</dbReference>
<dbReference type="InterPro" id="IPR016039">
    <property type="entry name" value="Thiolase-like"/>
</dbReference>
<dbReference type="Gene3D" id="3.10.129.110">
    <property type="entry name" value="Polyketide synthase dehydratase"/>
    <property type="match status" value="1"/>
</dbReference>
<dbReference type="PROSITE" id="PS50075">
    <property type="entry name" value="CARRIER"/>
    <property type="match status" value="1"/>
</dbReference>
<gene>
    <name evidence="10" type="ORF">PT974_09649</name>
</gene>
<dbReference type="Pfam" id="PF16197">
    <property type="entry name" value="KAsynt_C_assoc"/>
    <property type="match status" value="1"/>
</dbReference>
<dbReference type="Gene3D" id="1.10.1200.10">
    <property type="entry name" value="ACP-like"/>
    <property type="match status" value="1"/>
</dbReference>
<dbReference type="CDD" id="cd05274">
    <property type="entry name" value="KR_FAS_SDR_x"/>
    <property type="match status" value="1"/>
</dbReference>
<dbReference type="EMBL" id="JAVFKD010000014">
    <property type="protein sequence ID" value="KAK5991368.1"/>
    <property type="molecule type" value="Genomic_DNA"/>
</dbReference>
<dbReference type="InterPro" id="IPR049552">
    <property type="entry name" value="PKS_DH_N"/>
</dbReference>
<dbReference type="InterPro" id="IPR057326">
    <property type="entry name" value="KR_dom"/>
</dbReference>
<sequence length="2335" mass="253547">MPTNENAPIAITGLSCRFPGDGDNLTNFWHSICSGKSAWSAIPRDRLDRDSFNAEIPQGGHFLKEDISRFDANFFRISHNEACAMDPQQRLMLEVVYEALEAGGYPLEAIAGTMTNGASVLCDGSPANFTIQSNILAVRLEGAKLDAGYSLLIESRGATSCVPESAIRESEMAIVGGCNLMISPDMFIFEAGQKFLSPDGKCKTFDESADGYGRGEGFAAIILKRVDLAIKDGDPIRAVIRGSGSNQDGHTTGFTLPSAEAQASLIRSVYDQAGLRFDQTGYVEAHGTGTKAGDLKETTALSETIASTLSSDKRLLIGSVKSNIGHLEAAAGLAGVIKSVMMAETGTIPPNIHFHNPNPNIRFEEWKLKVPTELMAWPTEGLRRISINSFGYGGTNAHIILDDAQSYLALNGLRGIHTTTPAIHDTTHTIMSESSGMVHRVFTISAQDKDGIGRAKKTLAYFLSNKVTAPCTQRESIDYLDDLAFTLNERRSQLQWKTFVIASSVEELASALNSDETTTPVHMSSQVPRLGFVFTGQGAQWAQMGIDLMRYQTFRDSLEAADRYLKDTLRCEWSAVEELSRGKSTSKLRLALYSQTLCTVLQVALVDLLKQWGIMPQAVVGHSSGEIGAAYCLGALSREDAWKIAYYRGIVSSKIKHSGLDGAMLAVGSSIEEASEVISRVAPKKVHIACINSPKSVTLSGDADAIDKVYGELQKQGVFARKLQVDTAYHSPHMQIVARDYFASIMDVSTKSSDPECTMYSSVTGDVVTAPELGLAYWVRNLMSPVQFATAVQKLAESKEAPVDVLVEVGPHSALQGPSTQSLQAIGIWDMPYLSALTRFQNGVDTALNMVGSLYTQGYSVRFREINGCARMPRPLVDLPAYSWNHTQSHWAESRVAKDHRLRRAAYKPLLGAKISSFVAGEHLWRRRIQLSESPWIADHKIQGTVFYPAAGFIASAVEAALSVAEDGCKVTKFRLRDIQLKAALPISQEDNIEYLVSLRPSLGDENDLAPRWKEFVISSCRDGKTLERNCHGYIMIEYESKTLNQTNHYWMPPHLQTEGVSSTAVNPERFYKHLSKVGFQYGPAFQNITEISTGSGQSHGVLSIPNVGLDLSRTPHIIHPTTLDAAFHLVFAALGDGSDKITQATVPKSINEVVILADIPFQAGSQLRGIAHASRRGFKEVLANIVMKDEIKGSPILAVTGLCCTEVGGNSNGGADANVARSVCSKLVWRPAIGLLNAEELRDVVQKAVESPACPARSTHAAISELVKLMHHCNPIISISEIVVDKNQKLLCEMSDLVDVWKTASHAIWCPDESIAQFAQEACQNAQDTRAELIDLRKPLLQEISLQTSDVVFVPQSLSISEQVLRNAKQLLASGGRLCLTVPTGRSEDVKALGNKTGISSWVEIHDVDDSEKQPLSLLIGINDENTEHEMDGVVDRGEVIILQPSAPETSALAHEVQSYLEARGYKAVCRSLNDSSPSWNGKLCISLLEMHSPLLYNMSEAEFNQIKALILETGKILWVSGHGEPSSAMIDGLARVVRNEEPGLAFHTLRVNTLSQNSSTKIADLILRAFCDESGDNEYTIEDGVIHVSRVLEDDGMNDELHQLGPQGKNTTTQRSLSNDDKPLKLCVQNPGMVDSICFEFDDIAATELEEDEVEIAVKASSLSARDFRTVMGQLPDTNLGLDAAGIVRRVGSAVTGFGVGDRVIMCKLGAHRMVHRAKAELCTHIPKEMTFEEATSIPFAYGTAWYALMRLARAHQGQSILVTEAAGSIGQAAIRIAHGVGLRVFATVDSEDESSLLRTRYNIKDDHIFDSRSSGFANVIKQSTNGQGFDIVLNSLTGEALRQMSLCVTPFGTFIDLSIDNSSKGTSVRPIVQDVTYSSLDLVRIARERPSIMAHILQGVFELVEKKAIEPISFTSFPISDVKSALQAVEANPSSQVVLTFSGEQIVPCITQHDLSLELDPNAAYVLAGGLGGLGRSMAKMLIDHGARRLCFLSRSGAKSPNAMELVQSLQAQGVQTLVHACDITNPKAVQEAVETCSKELGPIRGVLQCALVLRDSLFRNMTYQQWVESTQPKIQGTWNLHQSLPDVDFFLSLGSFTAIFGNRGQSNYAAGGAYLDAIAHFRRAQGMHAVTIDFGVVRDVGLLAEQGMTNTLRDFEMLYGLDEDEFLNMVKLAIAGDISGSIAPQVLTGLATGGSAIAAGVEPAWYLDDAKFSIMAKTGTKQTHGGPQSESSVSTRLSNAVSLEDAASIVTDALVDRVASMLKTNASEIDPNRFLHSYGIDSLVAIQVVDWVLKECKAQITVLDVMAGIPITEIAKKIAGRSTLTKALIPT</sequence>
<dbReference type="InterPro" id="IPR020806">
    <property type="entry name" value="PKS_PP-bd"/>
</dbReference>
<feature type="region of interest" description="N-terminal hotdog fold" evidence="6">
    <location>
        <begin position="908"/>
        <end position="1042"/>
    </location>
</feature>
<evidence type="ECO:0000259" key="8">
    <source>
        <dbReference type="PROSITE" id="PS52004"/>
    </source>
</evidence>
<dbReference type="InterPro" id="IPR014031">
    <property type="entry name" value="Ketoacyl_synth_C"/>
</dbReference>
<name>A0ABR0SGT5_9HYPO</name>
<feature type="domain" description="Carrier" evidence="7">
    <location>
        <begin position="2249"/>
        <end position="2326"/>
    </location>
</feature>
<dbReference type="SUPFAM" id="SSF55048">
    <property type="entry name" value="Probable ACP-binding domain of malonyl-CoA ACP transacylase"/>
    <property type="match status" value="1"/>
</dbReference>
<dbReference type="Pfam" id="PF02801">
    <property type="entry name" value="Ketoacyl-synt_C"/>
    <property type="match status" value="1"/>
</dbReference>
<keyword evidence="2" id="KW-0597">Phosphoprotein</keyword>
<dbReference type="InterPro" id="IPR042104">
    <property type="entry name" value="PKS_dehydratase_sf"/>
</dbReference>
<dbReference type="PANTHER" id="PTHR43775">
    <property type="entry name" value="FATTY ACID SYNTHASE"/>
    <property type="match status" value="1"/>
</dbReference>
<dbReference type="PROSITE" id="PS52019">
    <property type="entry name" value="PKS_MFAS_DH"/>
    <property type="match status" value="1"/>
</dbReference>
<dbReference type="SMART" id="SM00822">
    <property type="entry name" value="PKS_KR"/>
    <property type="match status" value="1"/>
</dbReference>
<evidence type="ECO:0000256" key="4">
    <source>
        <dbReference type="ARBA" id="ARBA00023002"/>
    </source>
</evidence>
<dbReference type="InterPro" id="IPR049551">
    <property type="entry name" value="PKS_DH_C"/>
</dbReference>
<evidence type="ECO:0000256" key="1">
    <source>
        <dbReference type="ARBA" id="ARBA00022450"/>
    </source>
</evidence>
<organism evidence="10 11">
    <name type="scientific">Cladobotryum mycophilum</name>
    <dbReference type="NCBI Taxonomy" id="491253"/>
    <lineage>
        <taxon>Eukaryota</taxon>
        <taxon>Fungi</taxon>
        <taxon>Dikarya</taxon>
        <taxon>Ascomycota</taxon>
        <taxon>Pezizomycotina</taxon>
        <taxon>Sordariomycetes</taxon>
        <taxon>Hypocreomycetidae</taxon>
        <taxon>Hypocreales</taxon>
        <taxon>Hypocreaceae</taxon>
        <taxon>Cladobotryum</taxon>
    </lineage>
</organism>
<dbReference type="SMART" id="SM00825">
    <property type="entry name" value="PKS_KS"/>
    <property type="match status" value="1"/>
</dbReference>
<keyword evidence="1" id="KW-0596">Phosphopantetheine</keyword>
<feature type="domain" description="PKS/mFAS DH" evidence="9">
    <location>
        <begin position="908"/>
        <end position="1214"/>
    </location>
</feature>
<dbReference type="InterPro" id="IPR036736">
    <property type="entry name" value="ACP-like_sf"/>
</dbReference>
<dbReference type="SMART" id="SM00823">
    <property type="entry name" value="PKS_PP"/>
    <property type="match status" value="1"/>
</dbReference>
<dbReference type="PROSITE" id="PS52004">
    <property type="entry name" value="KS3_2"/>
    <property type="match status" value="1"/>
</dbReference>
<keyword evidence="11" id="KW-1185">Reference proteome</keyword>
<evidence type="ECO:0000256" key="6">
    <source>
        <dbReference type="PROSITE-ProRule" id="PRU01363"/>
    </source>
</evidence>
<reference evidence="10 11" key="1">
    <citation type="submission" date="2024-01" db="EMBL/GenBank/DDBJ databases">
        <title>Complete genome of Cladobotryum mycophilum ATHUM6906.</title>
        <authorList>
            <person name="Christinaki A.C."/>
            <person name="Myridakis A.I."/>
            <person name="Kouvelis V.N."/>
        </authorList>
    </citation>
    <scope>NUCLEOTIDE SEQUENCE [LARGE SCALE GENOMIC DNA]</scope>
    <source>
        <strain evidence="10 11">ATHUM6906</strain>
    </source>
</reference>
<dbReference type="InterPro" id="IPR056501">
    <property type="entry name" value="NAD-bd_HRPKS_sdrA"/>
</dbReference>
<dbReference type="SMART" id="SM00827">
    <property type="entry name" value="PKS_AT"/>
    <property type="match status" value="1"/>
</dbReference>
<dbReference type="Pfam" id="PF00698">
    <property type="entry name" value="Acyl_transf_1"/>
    <property type="match status" value="1"/>
</dbReference>
<keyword evidence="5" id="KW-0511">Multifunctional enzyme</keyword>
<dbReference type="InterPro" id="IPR013154">
    <property type="entry name" value="ADH-like_N"/>
</dbReference>
<dbReference type="SMART" id="SM00829">
    <property type="entry name" value="PKS_ER"/>
    <property type="match status" value="1"/>
</dbReference>
<dbReference type="InterPro" id="IPR016036">
    <property type="entry name" value="Malonyl_transacylase_ACP-bd"/>
</dbReference>
<feature type="active site" description="Proton acceptor; for dehydratase activity" evidence="6">
    <location>
        <position position="940"/>
    </location>
</feature>
<dbReference type="Proteomes" id="UP001338125">
    <property type="component" value="Unassembled WGS sequence"/>
</dbReference>
<dbReference type="SUPFAM" id="SSF50129">
    <property type="entry name" value="GroES-like"/>
    <property type="match status" value="1"/>
</dbReference>
<keyword evidence="3" id="KW-0808">Transferase</keyword>
<dbReference type="SMART" id="SM00826">
    <property type="entry name" value="PKS_DH"/>
    <property type="match status" value="1"/>
</dbReference>
<dbReference type="Gene3D" id="3.40.47.10">
    <property type="match status" value="1"/>
</dbReference>
<dbReference type="Gene3D" id="3.40.366.10">
    <property type="entry name" value="Malonyl-Coenzyme A Acyl Carrier Protein, domain 2"/>
    <property type="match status" value="1"/>
</dbReference>
<keyword evidence="4" id="KW-0560">Oxidoreductase</keyword>
<dbReference type="SUPFAM" id="SSF51735">
    <property type="entry name" value="NAD(P)-binding Rossmann-fold domains"/>
    <property type="match status" value="2"/>
</dbReference>
<dbReference type="InterPro" id="IPR020807">
    <property type="entry name" value="PKS_DH"/>
</dbReference>
<dbReference type="Gene3D" id="3.90.180.10">
    <property type="entry name" value="Medium-chain alcohol dehydrogenases, catalytic domain"/>
    <property type="match status" value="1"/>
</dbReference>
<evidence type="ECO:0000259" key="9">
    <source>
        <dbReference type="PROSITE" id="PS52019"/>
    </source>
</evidence>
<dbReference type="CDD" id="cd00833">
    <property type="entry name" value="PKS"/>
    <property type="match status" value="1"/>
</dbReference>
<dbReference type="InterPro" id="IPR001227">
    <property type="entry name" value="Ac_transferase_dom_sf"/>
</dbReference>
<dbReference type="InterPro" id="IPR032821">
    <property type="entry name" value="PKS_assoc"/>
</dbReference>
<dbReference type="CDD" id="cd05195">
    <property type="entry name" value="enoyl_red"/>
    <property type="match status" value="1"/>
</dbReference>
<dbReference type="Gene3D" id="3.40.50.720">
    <property type="entry name" value="NAD(P)-binding Rossmann-like Domain"/>
    <property type="match status" value="2"/>
</dbReference>
<dbReference type="PROSITE" id="PS00012">
    <property type="entry name" value="PHOSPHOPANTETHEINE"/>
    <property type="match status" value="1"/>
</dbReference>
<dbReference type="Pfam" id="PF00109">
    <property type="entry name" value="ketoacyl-synt"/>
    <property type="match status" value="1"/>
</dbReference>
<evidence type="ECO:0000256" key="2">
    <source>
        <dbReference type="ARBA" id="ARBA00022553"/>
    </source>
</evidence>
<dbReference type="Pfam" id="PF23114">
    <property type="entry name" value="NAD-bd_HRPKS_sdrA"/>
    <property type="match status" value="1"/>
</dbReference>
<dbReference type="InterPro" id="IPR049900">
    <property type="entry name" value="PKS_mFAS_DH"/>
</dbReference>
<dbReference type="Pfam" id="PF14765">
    <property type="entry name" value="PS-DH"/>
    <property type="match status" value="1"/>
</dbReference>